<dbReference type="EMBL" id="LCIQ01000012">
    <property type="protein sequence ID" value="KKT61041.1"/>
    <property type="molecule type" value="Genomic_DNA"/>
</dbReference>
<gene>
    <name evidence="1" type="ORF">UW52_C0012G0005</name>
</gene>
<dbReference type="AlphaFoldDB" id="A0A0G1INS5"/>
<name>A0A0G1INS5_9BACT</name>
<proteinExistence type="predicted"/>
<reference evidence="1 2" key="1">
    <citation type="journal article" date="2015" name="Nature">
        <title>rRNA introns, odd ribosomes, and small enigmatic genomes across a large radiation of phyla.</title>
        <authorList>
            <person name="Brown C.T."/>
            <person name="Hug L.A."/>
            <person name="Thomas B.C."/>
            <person name="Sharon I."/>
            <person name="Castelle C.J."/>
            <person name="Singh A."/>
            <person name="Wilkins M.J."/>
            <person name="Williams K.H."/>
            <person name="Banfield J.F."/>
        </authorList>
    </citation>
    <scope>NUCLEOTIDE SEQUENCE [LARGE SCALE GENOMIC DNA]</scope>
</reference>
<comment type="caution">
    <text evidence="1">The sequence shown here is derived from an EMBL/GenBank/DDBJ whole genome shotgun (WGS) entry which is preliminary data.</text>
</comment>
<sequence length="71" mass="7848">MVNEEFREILGLSADQRAAIEIFENAGKTEPRINYWPGPDAREWTFQIGDQILRTQNPDVAAAAIGTASGE</sequence>
<accession>A0A0G1INS5</accession>
<protein>
    <submittedName>
        <fullName evidence="1">Uncharacterized protein</fullName>
    </submittedName>
</protein>
<organism evidence="1 2">
    <name type="scientific">Candidatus Gottesmanbacteria bacterium GW2011_GWA1_44_24b</name>
    <dbReference type="NCBI Taxonomy" id="1618437"/>
    <lineage>
        <taxon>Bacteria</taxon>
        <taxon>Candidatus Gottesmaniibacteriota</taxon>
    </lineage>
</organism>
<dbReference type="Proteomes" id="UP000034521">
    <property type="component" value="Unassembled WGS sequence"/>
</dbReference>
<evidence type="ECO:0000313" key="2">
    <source>
        <dbReference type="Proteomes" id="UP000034521"/>
    </source>
</evidence>
<evidence type="ECO:0000313" key="1">
    <source>
        <dbReference type="EMBL" id="KKT61041.1"/>
    </source>
</evidence>